<protein>
    <submittedName>
        <fullName evidence="1">Uncharacterized protein</fullName>
    </submittedName>
</protein>
<evidence type="ECO:0000313" key="2">
    <source>
        <dbReference type="Proteomes" id="UP001732700"/>
    </source>
</evidence>
<dbReference type="EnsemblPlants" id="AVESA.00010b.r2.2AG0212180.1">
    <property type="protein sequence ID" value="AVESA.00010b.r2.2AG0212180.1.CDS"/>
    <property type="gene ID" value="AVESA.00010b.r2.2AG0212180"/>
</dbReference>
<accession>A0ACD5U999</accession>
<name>A0ACD5U999_AVESA</name>
<dbReference type="Proteomes" id="UP001732700">
    <property type="component" value="Chromosome 2A"/>
</dbReference>
<organism evidence="1 2">
    <name type="scientific">Avena sativa</name>
    <name type="common">Oat</name>
    <dbReference type="NCBI Taxonomy" id="4498"/>
    <lineage>
        <taxon>Eukaryota</taxon>
        <taxon>Viridiplantae</taxon>
        <taxon>Streptophyta</taxon>
        <taxon>Embryophyta</taxon>
        <taxon>Tracheophyta</taxon>
        <taxon>Spermatophyta</taxon>
        <taxon>Magnoliopsida</taxon>
        <taxon>Liliopsida</taxon>
        <taxon>Poales</taxon>
        <taxon>Poaceae</taxon>
        <taxon>BOP clade</taxon>
        <taxon>Pooideae</taxon>
        <taxon>Poodae</taxon>
        <taxon>Poeae</taxon>
        <taxon>Poeae Chloroplast Group 1 (Aveneae type)</taxon>
        <taxon>Aveninae</taxon>
        <taxon>Avena</taxon>
    </lineage>
</organism>
<evidence type="ECO:0000313" key="1">
    <source>
        <dbReference type="EnsemblPlants" id="AVESA.00010b.r2.2AG0212180.1.CDS"/>
    </source>
</evidence>
<reference evidence="1" key="2">
    <citation type="submission" date="2025-09" db="UniProtKB">
        <authorList>
            <consortium name="EnsemblPlants"/>
        </authorList>
    </citation>
    <scope>IDENTIFICATION</scope>
</reference>
<proteinExistence type="predicted"/>
<reference evidence="1" key="1">
    <citation type="submission" date="2021-05" db="EMBL/GenBank/DDBJ databases">
        <authorList>
            <person name="Scholz U."/>
            <person name="Mascher M."/>
            <person name="Fiebig A."/>
        </authorList>
    </citation>
    <scope>NUCLEOTIDE SEQUENCE [LARGE SCALE GENOMIC DNA]</scope>
</reference>
<keyword evidence="2" id="KW-1185">Reference proteome</keyword>
<sequence length="773" mass="89257">MARIQPVFDEGIDPFLCRLTIPDITSQSRCTAQNGLSLLSWPSLDTQPSSGELDKGPNKFGDSTVPLPSLLLSCNCSCDIGSNFEVFATVMSRLHQHLLDANVEINYTEYLDLMKLEVDQQLNKLKEDTMLLKSYNMVHDSDANVSCPIVCRHGKVLQIDEGFSDLKLLLIVVFRQIKEILSLFDASIHDLRWEHELQLEVTGIMIGDCIRGLEDELERKFYEQSSIVNNLRKNWNETVLQFGAIREELVSISDMLIPSEDESYYSHREHEHKHMDNRSNRCKDNLFRKKTGEEHSPSSSLERKNSATQRSISPREVISEKSDFRHLKGMAREEIINYFRYEISKLKRLHELYLQDKTEELFKFKREKASLDLKHDVEFEPLRKKVPEIISKVDQIILNNIKVPTVYGTSGALEENSRLNNKVDSLYHENQHLSSLLAEKMKDIKELSCQISDASRKISLQLSLEEQLMRQVGSFKGDYEDLYIESTIRDEVYQTVTRNFVEDCRTSMEDASRNSQAEVSSLEAKLSEKEEALFLANEENRKLKEKLLLLEKEHFIQNNQELPELTKQESEEMVLRDIEMEPHVSPRRSYEGSKESMEDKELIKLSQTLETASTVLQEVETKKLDYSGFLGKNEHIMQLDFIMISIMDLSKEFVEIEHKMSGDTKGNQKRSDNLSDQCNHVVQRAIVLTKKGLSYKQMLNTRRSELRKAEAEVDILENKVTALLSLVQKIYVTLEHYSPVFQQYPGLLDAFLKTCKLVAGLRSKQKDDLQDTT</sequence>